<gene>
    <name evidence="1" type="ORF">C2845_PM02G21820</name>
</gene>
<organism evidence="1 2">
    <name type="scientific">Panicum miliaceum</name>
    <name type="common">Proso millet</name>
    <name type="synonym">Broomcorn millet</name>
    <dbReference type="NCBI Taxonomy" id="4540"/>
    <lineage>
        <taxon>Eukaryota</taxon>
        <taxon>Viridiplantae</taxon>
        <taxon>Streptophyta</taxon>
        <taxon>Embryophyta</taxon>
        <taxon>Tracheophyta</taxon>
        <taxon>Spermatophyta</taxon>
        <taxon>Magnoliopsida</taxon>
        <taxon>Liliopsida</taxon>
        <taxon>Poales</taxon>
        <taxon>Poaceae</taxon>
        <taxon>PACMAD clade</taxon>
        <taxon>Panicoideae</taxon>
        <taxon>Panicodae</taxon>
        <taxon>Paniceae</taxon>
        <taxon>Panicinae</taxon>
        <taxon>Panicum</taxon>
        <taxon>Panicum sect. Panicum</taxon>
    </lineage>
</organism>
<dbReference type="AlphaFoldDB" id="A0A3L6S6I2"/>
<dbReference type="PANTHER" id="PTHR33087">
    <property type="entry name" value="OS07G0539200 PROTEIN"/>
    <property type="match status" value="1"/>
</dbReference>
<name>A0A3L6S6I2_PANMI</name>
<reference evidence="2" key="1">
    <citation type="journal article" date="2019" name="Nat. Commun.">
        <title>The genome of broomcorn millet.</title>
        <authorList>
            <person name="Zou C."/>
            <person name="Miki D."/>
            <person name="Li D."/>
            <person name="Tang Q."/>
            <person name="Xiao L."/>
            <person name="Rajput S."/>
            <person name="Deng P."/>
            <person name="Jia W."/>
            <person name="Huang R."/>
            <person name="Zhang M."/>
            <person name="Sun Y."/>
            <person name="Hu J."/>
            <person name="Fu X."/>
            <person name="Schnable P.S."/>
            <person name="Li F."/>
            <person name="Zhang H."/>
            <person name="Feng B."/>
            <person name="Zhu X."/>
            <person name="Liu R."/>
            <person name="Schnable J.C."/>
            <person name="Zhu J.-K."/>
            <person name="Zhang H."/>
        </authorList>
    </citation>
    <scope>NUCLEOTIDE SEQUENCE [LARGE SCALE GENOMIC DNA]</scope>
</reference>
<comment type="caution">
    <text evidence="1">The sequence shown here is derived from an EMBL/GenBank/DDBJ whole genome shotgun (WGS) entry which is preliminary data.</text>
</comment>
<evidence type="ECO:0000313" key="1">
    <source>
        <dbReference type="EMBL" id="RLN16219.1"/>
    </source>
</evidence>
<dbReference type="EMBL" id="PQIB02000005">
    <property type="protein sequence ID" value="RLN16219.1"/>
    <property type="molecule type" value="Genomic_DNA"/>
</dbReference>
<sequence length="90" mass="10277">MRHVGALAELTKFKYRVRLCIEGVPGHARHAQTVASLFPPSSFLDDEICDMEKPQEEECLRLWLWTTEPDEIAITGTLQLEEPVTLPQEN</sequence>
<accession>A0A3L6S6I2</accession>
<dbReference type="InterPro" id="IPR053253">
    <property type="entry name" value="Sex_diff_modulator"/>
</dbReference>
<dbReference type="PANTHER" id="PTHR33087:SF31">
    <property type="entry name" value="OS06G0482850 PROTEIN"/>
    <property type="match status" value="1"/>
</dbReference>
<evidence type="ECO:0000313" key="2">
    <source>
        <dbReference type="Proteomes" id="UP000275267"/>
    </source>
</evidence>
<dbReference type="Proteomes" id="UP000275267">
    <property type="component" value="Unassembled WGS sequence"/>
</dbReference>
<proteinExistence type="predicted"/>
<protein>
    <submittedName>
        <fullName evidence="1">Uncharacterized protein</fullName>
    </submittedName>
</protein>
<dbReference type="OrthoDB" id="693750at2759"/>
<keyword evidence="2" id="KW-1185">Reference proteome</keyword>